<feature type="domain" description="GFO/IDH/MocA-like oxidoreductase" evidence="2">
    <location>
        <begin position="152"/>
        <end position="224"/>
    </location>
</feature>
<name>D3PAJ8_DEFDS</name>
<accession>D3PAJ8</accession>
<protein>
    <submittedName>
        <fullName evidence="3">Oxidoreductase</fullName>
    </submittedName>
</protein>
<dbReference type="STRING" id="639282.DEFDS_0109"/>
<proteinExistence type="predicted"/>
<evidence type="ECO:0000259" key="2">
    <source>
        <dbReference type="Pfam" id="PF22725"/>
    </source>
</evidence>
<dbReference type="InterPro" id="IPR055170">
    <property type="entry name" value="GFO_IDH_MocA-like_dom"/>
</dbReference>
<dbReference type="GO" id="GO:0000166">
    <property type="term" value="F:nucleotide binding"/>
    <property type="evidence" value="ECO:0007669"/>
    <property type="project" value="InterPro"/>
</dbReference>
<dbReference type="KEGG" id="ddf:DEFDS_0109"/>
<dbReference type="PANTHER" id="PTHR43377">
    <property type="entry name" value="BILIVERDIN REDUCTASE A"/>
    <property type="match status" value="1"/>
</dbReference>
<dbReference type="EMBL" id="AP011529">
    <property type="protein sequence ID" value="BAI79621.1"/>
    <property type="molecule type" value="Genomic_DNA"/>
</dbReference>
<dbReference type="InterPro" id="IPR051450">
    <property type="entry name" value="Gfo/Idh/MocA_Oxidoreductases"/>
</dbReference>
<dbReference type="SUPFAM" id="SSF55347">
    <property type="entry name" value="Glyceraldehyde-3-phosphate dehydrogenase-like, C-terminal domain"/>
    <property type="match status" value="1"/>
</dbReference>
<dbReference type="InterPro" id="IPR000683">
    <property type="entry name" value="Gfo/Idh/MocA-like_OxRdtase_N"/>
</dbReference>
<gene>
    <name evidence="3" type="ordered locus">DEFDS_0109</name>
</gene>
<evidence type="ECO:0000259" key="1">
    <source>
        <dbReference type="Pfam" id="PF01408"/>
    </source>
</evidence>
<feature type="domain" description="Gfo/Idh/MocA-like oxidoreductase N-terminal" evidence="1">
    <location>
        <begin position="2"/>
        <end position="118"/>
    </location>
</feature>
<dbReference type="HOGENOM" id="CLU_023194_10_0_0"/>
<dbReference type="Proteomes" id="UP000001520">
    <property type="component" value="Chromosome"/>
</dbReference>
<dbReference type="PANTHER" id="PTHR43377:SF1">
    <property type="entry name" value="BILIVERDIN REDUCTASE A"/>
    <property type="match status" value="1"/>
</dbReference>
<dbReference type="AlphaFoldDB" id="D3PAJ8"/>
<dbReference type="InterPro" id="IPR036291">
    <property type="entry name" value="NAD(P)-bd_dom_sf"/>
</dbReference>
<keyword evidence="4" id="KW-1185">Reference proteome</keyword>
<sequence length="315" mass="36098">MIRMGLIGLGRMGKYHLNLYDEIPEVKLMGICDINEDEVNKQSKLTGVRGYTDFREMLDSVEAVTIAVPTKYHYEVAKECLLAGKHVLVEKPITTNLEEAKELFEIAKKNDLVLNIGHVERFNGAVMELKKIVNNPYLIESRRVGPFSERMKNDSIILDLMIHDIDIILNILEDEVVDIQALGGSVYSNLSDFASVNIKFKKGTVANIIVSRVTQKKDRTMSIAQEDAFIYLDYTNQDINIYRQGVSQHIFGNKELTYKNEYILERMFVYKDNPLKLEIKNFIDCIDNRSCRVVSVEHELKSLEVALTVDSLLRK</sequence>
<evidence type="ECO:0000313" key="3">
    <source>
        <dbReference type="EMBL" id="BAI79621.1"/>
    </source>
</evidence>
<dbReference type="Pfam" id="PF01408">
    <property type="entry name" value="GFO_IDH_MocA"/>
    <property type="match status" value="1"/>
</dbReference>
<dbReference type="Gene3D" id="3.40.50.720">
    <property type="entry name" value="NAD(P)-binding Rossmann-like Domain"/>
    <property type="match status" value="1"/>
</dbReference>
<dbReference type="Pfam" id="PF22725">
    <property type="entry name" value="GFO_IDH_MocA_C3"/>
    <property type="match status" value="1"/>
</dbReference>
<dbReference type="RefSeq" id="WP_013006869.1">
    <property type="nucleotide sequence ID" value="NC_013939.1"/>
</dbReference>
<dbReference type="eggNOG" id="COG0673">
    <property type="taxonomic scope" value="Bacteria"/>
</dbReference>
<evidence type="ECO:0000313" key="4">
    <source>
        <dbReference type="Proteomes" id="UP000001520"/>
    </source>
</evidence>
<reference evidence="3 4" key="1">
    <citation type="journal article" date="2010" name="DNA Res.">
        <title>Bacterial lifestyle in a deep-sea hydrothermal vent chimney revealed by the genome sequence of the thermophilic bacterium Deferribacter desulfuricans SSM1.</title>
        <authorList>
            <person name="Takaki Y."/>
            <person name="Shimamura S."/>
            <person name="Nakagawa S."/>
            <person name="Fukuhara Y."/>
            <person name="Horikawa H."/>
            <person name="Ankai A."/>
            <person name="Harada T."/>
            <person name="Hosoyama A."/>
            <person name="Oguchi A."/>
            <person name="Fukui S."/>
            <person name="Fujita N."/>
            <person name="Takami H."/>
            <person name="Takai K."/>
        </authorList>
    </citation>
    <scope>NUCLEOTIDE SEQUENCE [LARGE SCALE GENOMIC DNA]</scope>
    <source>
        <strain evidence="4">DSM 14783 / JCM 11476 / NBRC 101012 / SSM1</strain>
    </source>
</reference>
<dbReference type="SUPFAM" id="SSF51735">
    <property type="entry name" value="NAD(P)-binding Rossmann-fold domains"/>
    <property type="match status" value="1"/>
</dbReference>
<dbReference type="OrthoDB" id="9815825at2"/>
<organism evidence="3 4">
    <name type="scientific">Deferribacter desulfuricans (strain DSM 14783 / JCM 11476 / NBRC 101012 / SSM1)</name>
    <dbReference type="NCBI Taxonomy" id="639282"/>
    <lineage>
        <taxon>Bacteria</taxon>
        <taxon>Pseudomonadati</taxon>
        <taxon>Deferribacterota</taxon>
        <taxon>Deferribacteres</taxon>
        <taxon>Deferribacterales</taxon>
        <taxon>Deferribacteraceae</taxon>
        <taxon>Deferribacter</taxon>
    </lineage>
</organism>
<dbReference type="Gene3D" id="3.30.360.10">
    <property type="entry name" value="Dihydrodipicolinate Reductase, domain 2"/>
    <property type="match status" value="1"/>
</dbReference>